<evidence type="ECO:0000313" key="9">
    <source>
        <dbReference type="Proteomes" id="UP000053257"/>
    </source>
</evidence>
<keyword evidence="5 6" id="KW-0472">Membrane</keyword>
<evidence type="ECO:0000256" key="5">
    <source>
        <dbReference type="ARBA" id="ARBA00023136"/>
    </source>
</evidence>
<feature type="transmembrane region" description="Helical" evidence="6">
    <location>
        <begin position="28"/>
        <end position="45"/>
    </location>
</feature>
<dbReference type="HOGENOM" id="CLU_021458_5_0_1"/>
<feature type="transmembrane region" description="Helical" evidence="6">
    <location>
        <begin position="233"/>
        <end position="252"/>
    </location>
</feature>
<dbReference type="SUPFAM" id="SSF48317">
    <property type="entry name" value="Acid phosphatase/Vanadium-dependent haloperoxidase"/>
    <property type="match status" value="1"/>
</dbReference>
<dbReference type="CDD" id="cd03390">
    <property type="entry name" value="PAP2_containing_1_like"/>
    <property type="match status" value="1"/>
</dbReference>
<evidence type="ECO:0000256" key="2">
    <source>
        <dbReference type="ARBA" id="ARBA00008816"/>
    </source>
</evidence>
<protein>
    <recommendedName>
        <fullName evidence="7">Phosphatidic acid phosphatase type 2/haloperoxidase domain-containing protein</fullName>
    </recommendedName>
</protein>
<dbReference type="PANTHER" id="PTHR10165:SF35">
    <property type="entry name" value="RE23632P"/>
    <property type="match status" value="1"/>
</dbReference>
<dbReference type="AlphaFoldDB" id="A0A0C3NDR5"/>
<dbReference type="SMART" id="SM00014">
    <property type="entry name" value="acidPPc"/>
    <property type="match status" value="1"/>
</dbReference>
<dbReference type="Gene3D" id="1.20.144.10">
    <property type="entry name" value="Phosphatidic acid phosphatase type 2/haloperoxidase"/>
    <property type="match status" value="1"/>
</dbReference>
<organism evidence="8 9">
    <name type="scientific">Phlebiopsis gigantea (strain 11061_1 CR5-6)</name>
    <name type="common">White-rot fungus</name>
    <name type="synonym">Peniophora gigantea</name>
    <dbReference type="NCBI Taxonomy" id="745531"/>
    <lineage>
        <taxon>Eukaryota</taxon>
        <taxon>Fungi</taxon>
        <taxon>Dikarya</taxon>
        <taxon>Basidiomycota</taxon>
        <taxon>Agaricomycotina</taxon>
        <taxon>Agaricomycetes</taxon>
        <taxon>Polyporales</taxon>
        <taxon>Phanerochaetaceae</taxon>
        <taxon>Phlebiopsis</taxon>
    </lineage>
</organism>
<dbReference type="Pfam" id="PF01569">
    <property type="entry name" value="PAP2"/>
    <property type="match status" value="1"/>
</dbReference>
<name>A0A0C3NDR5_PHLG1</name>
<evidence type="ECO:0000256" key="3">
    <source>
        <dbReference type="ARBA" id="ARBA00022692"/>
    </source>
</evidence>
<evidence type="ECO:0000259" key="7">
    <source>
        <dbReference type="SMART" id="SM00014"/>
    </source>
</evidence>
<reference evidence="8 9" key="1">
    <citation type="journal article" date="2014" name="PLoS Genet.">
        <title>Analysis of the Phlebiopsis gigantea genome, transcriptome and secretome provides insight into its pioneer colonization strategies of wood.</title>
        <authorList>
            <person name="Hori C."/>
            <person name="Ishida T."/>
            <person name="Igarashi K."/>
            <person name="Samejima M."/>
            <person name="Suzuki H."/>
            <person name="Master E."/>
            <person name="Ferreira P."/>
            <person name="Ruiz-Duenas F.J."/>
            <person name="Held B."/>
            <person name="Canessa P."/>
            <person name="Larrondo L.F."/>
            <person name="Schmoll M."/>
            <person name="Druzhinina I.S."/>
            <person name="Kubicek C.P."/>
            <person name="Gaskell J.A."/>
            <person name="Kersten P."/>
            <person name="St John F."/>
            <person name="Glasner J."/>
            <person name="Sabat G."/>
            <person name="Splinter BonDurant S."/>
            <person name="Syed K."/>
            <person name="Yadav J."/>
            <person name="Mgbeahuruike A.C."/>
            <person name="Kovalchuk A."/>
            <person name="Asiegbu F.O."/>
            <person name="Lackner G."/>
            <person name="Hoffmeister D."/>
            <person name="Rencoret J."/>
            <person name="Gutierrez A."/>
            <person name="Sun H."/>
            <person name="Lindquist E."/>
            <person name="Barry K."/>
            <person name="Riley R."/>
            <person name="Grigoriev I.V."/>
            <person name="Henrissat B."/>
            <person name="Kues U."/>
            <person name="Berka R.M."/>
            <person name="Martinez A.T."/>
            <person name="Covert S.F."/>
            <person name="Blanchette R.A."/>
            <person name="Cullen D."/>
        </authorList>
    </citation>
    <scope>NUCLEOTIDE SEQUENCE [LARGE SCALE GENOMIC DNA]</scope>
    <source>
        <strain evidence="8 9">11061_1 CR5-6</strain>
    </source>
</reference>
<comment type="similarity">
    <text evidence="2">Belongs to the PA-phosphatase related phosphoesterase family.</text>
</comment>
<gene>
    <name evidence="8" type="ORF">PHLGIDRAFT_111795</name>
</gene>
<dbReference type="STRING" id="745531.A0A0C3NDR5"/>
<evidence type="ECO:0000256" key="1">
    <source>
        <dbReference type="ARBA" id="ARBA00004141"/>
    </source>
</evidence>
<evidence type="ECO:0000313" key="8">
    <source>
        <dbReference type="EMBL" id="KIP02699.1"/>
    </source>
</evidence>
<proteinExistence type="inferred from homology"/>
<dbReference type="GO" id="GO:0016020">
    <property type="term" value="C:membrane"/>
    <property type="evidence" value="ECO:0007669"/>
    <property type="project" value="UniProtKB-SubCell"/>
</dbReference>
<feature type="domain" description="Phosphatidic acid phosphatase type 2/haloperoxidase" evidence="7">
    <location>
        <begin position="103"/>
        <end position="248"/>
    </location>
</feature>
<sequence length="299" mass="33448">MASFLWSVRRKALDIFGADAFSWLDRSYAVDWAVACTAWIIAWFIKDIPPFQREFDPHDPVISHQHHKNTIGGNMNLMVAVLLPCAVVIVVGTSRLSAMEIHHGLLGLWSSSGFNELITECLKNRVGMLRPDFLTRCKWSDELQACTGKAQDMHEGRRSFPSGHSSTAFAGMAFLSLFLAGLTHSWCFSQVSPARSLSSTRLGRLFITLLPIAYATWVAVSRLEDYRHHKEDVIVGSLLGISTATTCYLIYWPNPFTLTQQTRANRHASRARIVYGQETGTRQDYDYELAGVGHAGEPV</sequence>
<dbReference type="GO" id="GO:0008195">
    <property type="term" value="F:phosphatidate phosphatase activity"/>
    <property type="evidence" value="ECO:0007669"/>
    <property type="project" value="TreeGrafter"/>
</dbReference>
<feature type="transmembrane region" description="Helical" evidence="6">
    <location>
        <begin position="202"/>
        <end position="221"/>
    </location>
</feature>
<dbReference type="InterPro" id="IPR043216">
    <property type="entry name" value="PAP-like"/>
</dbReference>
<dbReference type="GO" id="GO:0046839">
    <property type="term" value="P:phospholipid dephosphorylation"/>
    <property type="evidence" value="ECO:0007669"/>
    <property type="project" value="TreeGrafter"/>
</dbReference>
<feature type="transmembrane region" description="Helical" evidence="6">
    <location>
        <begin position="163"/>
        <end position="182"/>
    </location>
</feature>
<dbReference type="PANTHER" id="PTHR10165">
    <property type="entry name" value="LIPID PHOSPHATE PHOSPHATASE"/>
    <property type="match status" value="1"/>
</dbReference>
<dbReference type="EMBL" id="KN840659">
    <property type="protein sequence ID" value="KIP02699.1"/>
    <property type="molecule type" value="Genomic_DNA"/>
</dbReference>
<dbReference type="GO" id="GO:0006644">
    <property type="term" value="P:phospholipid metabolic process"/>
    <property type="evidence" value="ECO:0007669"/>
    <property type="project" value="InterPro"/>
</dbReference>
<accession>A0A0C3NDR5</accession>
<feature type="transmembrane region" description="Helical" evidence="6">
    <location>
        <begin position="77"/>
        <end position="98"/>
    </location>
</feature>
<evidence type="ECO:0000256" key="6">
    <source>
        <dbReference type="SAM" id="Phobius"/>
    </source>
</evidence>
<comment type="subcellular location">
    <subcellularLocation>
        <location evidence="1">Membrane</location>
        <topology evidence="1">Multi-pass membrane protein</topology>
    </subcellularLocation>
</comment>
<dbReference type="Proteomes" id="UP000053257">
    <property type="component" value="Unassembled WGS sequence"/>
</dbReference>
<dbReference type="OrthoDB" id="10030083at2759"/>
<keyword evidence="4 6" id="KW-1133">Transmembrane helix</keyword>
<keyword evidence="3 6" id="KW-0812">Transmembrane</keyword>
<dbReference type="InterPro" id="IPR036938">
    <property type="entry name" value="PAP2/HPO_sf"/>
</dbReference>
<evidence type="ECO:0000256" key="4">
    <source>
        <dbReference type="ARBA" id="ARBA00022989"/>
    </source>
</evidence>
<dbReference type="InterPro" id="IPR000326">
    <property type="entry name" value="PAP2/HPO"/>
</dbReference>
<keyword evidence="9" id="KW-1185">Reference proteome</keyword>